<evidence type="ECO:0000256" key="4">
    <source>
        <dbReference type="ARBA" id="ARBA00022475"/>
    </source>
</evidence>
<dbReference type="PIRSF" id="PIRSF039085">
    <property type="entry name" value="ABC_ATPase_HisP"/>
    <property type="match status" value="1"/>
</dbReference>
<dbReference type="PROSITE" id="PS50893">
    <property type="entry name" value="ABC_TRANSPORTER_2"/>
    <property type="match status" value="1"/>
</dbReference>
<evidence type="ECO:0000256" key="9">
    <source>
        <dbReference type="ARBA" id="ARBA00038850"/>
    </source>
</evidence>
<dbReference type="KEGG" id="serj:SGUI_2953"/>
<dbReference type="SMART" id="SM00382">
    <property type="entry name" value="AAA"/>
    <property type="match status" value="1"/>
</dbReference>
<keyword evidence="13" id="KW-1185">Reference proteome</keyword>
<evidence type="ECO:0000256" key="10">
    <source>
        <dbReference type="ARBA" id="ARBA00047624"/>
    </source>
</evidence>
<evidence type="ECO:0000313" key="12">
    <source>
        <dbReference type="EMBL" id="ANS80349.1"/>
    </source>
</evidence>
<dbReference type="GO" id="GO:0005524">
    <property type="term" value="F:ATP binding"/>
    <property type="evidence" value="ECO:0007669"/>
    <property type="project" value="UniProtKB-KW"/>
</dbReference>
<organism evidence="12 13">
    <name type="scientific">Serinicoccus hydrothermalis</name>
    <dbReference type="NCBI Taxonomy" id="1758689"/>
    <lineage>
        <taxon>Bacteria</taxon>
        <taxon>Bacillati</taxon>
        <taxon>Actinomycetota</taxon>
        <taxon>Actinomycetes</taxon>
        <taxon>Micrococcales</taxon>
        <taxon>Ornithinimicrobiaceae</taxon>
        <taxon>Serinicoccus</taxon>
    </lineage>
</organism>
<sequence length="254" mass="27396">MSSTQSGTDGAPVVRMRGIVKRFGDTAVLDGIDLDVARGEVVTLIGPSGAGKSTLLRCINGLERVSEGSIEVGGQPLRYDEKHLNQLRARIGMVFQAFNLFPHMTVRDNIAVAQRDVLGRSRGDAAQRAQDLLERVGLAHKIDAYPDSLSGGQQQRVAIARALAMDPTVMLFDEPTSALDPELVGEVLGVMRDLASEGMTMVVVTHEMRFARQAADRVVLLADGGIAEQGPPAQVLQRPTSERGRAFLRELEEG</sequence>
<dbReference type="GO" id="GO:0015426">
    <property type="term" value="F:ATPase-coupled polar amino acid-transporter activity"/>
    <property type="evidence" value="ECO:0007669"/>
    <property type="project" value="UniProtKB-EC"/>
</dbReference>
<dbReference type="Proteomes" id="UP000092482">
    <property type="component" value="Chromosome"/>
</dbReference>
<dbReference type="InterPro" id="IPR003439">
    <property type="entry name" value="ABC_transporter-like_ATP-bd"/>
</dbReference>
<dbReference type="InterPro" id="IPR003593">
    <property type="entry name" value="AAA+_ATPase"/>
</dbReference>
<evidence type="ECO:0000256" key="1">
    <source>
        <dbReference type="ARBA" id="ARBA00004202"/>
    </source>
</evidence>
<keyword evidence="5" id="KW-0547">Nucleotide-binding</keyword>
<dbReference type="PROSITE" id="PS00211">
    <property type="entry name" value="ABC_TRANSPORTER_1"/>
    <property type="match status" value="1"/>
</dbReference>
<reference evidence="12 13" key="1">
    <citation type="submission" date="2016-03" db="EMBL/GenBank/DDBJ databases">
        <title>Shallow-sea hydrothermal system.</title>
        <authorList>
            <person name="Tang K."/>
        </authorList>
    </citation>
    <scope>NUCLEOTIDE SEQUENCE [LARGE SCALE GENOMIC DNA]</scope>
    <source>
        <strain evidence="12 13">JLT9</strain>
    </source>
</reference>
<keyword evidence="8" id="KW-0472">Membrane</keyword>
<dbReference type="FunFam" id="3.40.50.300:FF:000020">
    <property type="entry name" value="Amino acid ABC transporter ATP-binding component"/>
    <property type="match status" value="1"/>
</dbReference>
<dbReference type="Pfam" id="PF00005">
    <property type="entry name" value="ABC_tran"/>
    <property type="match status" value="1"/>
</dbReference>
<dbReference type="InterPro" id="IPR030679">
    <property type="entry name" value="ABC_ATPase_HisP-typ"/>
</dbReference>
<gene>
    <name evidence="12" type="ORF">SGUI_2953</name>
</gene>
<dbReference type="InterPro" id="IPR027417">
    <property type="entry name" value="P-loop_NTPase"/>
</dbReference>
<proteinExistence type="inferred from homology"/>
<keyword evidence="6 12" id="KW-0067">ATP-binding</keyword>
<evidence type="ECO:0000256" key="5">
    <source>
        <dbReference type="ARBA" id="ARBA00022741"/>
    </source>
</evidence>
<evidence type="ECO:0000313" key="13">
    <source>
        <dbReference type="Proteomes" id="UP000092482"/>
    </source>
</evidence>
<keyword evidence="7" id="KW-0029">Amino-acid transport</keyword>
<dbReference type="RefSeq" id="WP_066641636.1">
    <property type="nucleotide sequence ID" value="NZ_CP014989.1"/>
</dbReference>
<protein>
    <recommendedName>
        <fullName evidence="9">ABC-type polar-amino-acid transporter</fullName>
        <ecNumber evidence="9">7.4.2.1</ecNumber>
    </recommendedName>
</protein>
<evidence type="ECO:0000256" key="8">
    <source>
        <dbReference type="ARBA" id="ARBA00023136"/>
    </source>
</evidence>
<dbReference type="PANTHER" id="PTHR43166">
    <property type="entry name" value="AMINO ACID IMPORT ATP-BINDING PROTEIN"/>
    <property type="match status" value="1"/>
</dbReference>
<evidence type="ECO:0000256" key="6">
    <source>
        <dbReference type="ARBA" id="ARBA00022840"/>
    </source>
</evidence>
<accession>A0A1B1NG12</accession>
<dbReference type="OrthoDB" id="9802264at2"/>
<evidence type="ECO:0000256" key="3">
    <source>
        <dbReference type="ARBA" id="ARBA00022448"/>
    </source>
</evidence>
<dbReference type="EMBL" id="CP014989">
    <property type="protein sequence ID" value="ANS80349.1"/>
    <property type="molecule type" value="Genomic_DNA"/>
</dbReference>
<name>A0A1B1NG12_9MICO</name>
<dbReference type="InterPro" id="IPR050086">
    <property type="entry name" value="MetN_ABC_transporter-like"/>
</dbReference>
<dbReference type="Gene3D" id="3.40.50.300">
    <property type="entry name" value="P-loop containing nucleotide triphosphate hydrolases"/>
    <property type="match status" value="1"/>
</dbReference>
<comment type="similarity">
    <text evidence="2">Belongs to the ABC transporter superfamily.</text>
</comment>
<evidence type="ECO:0000256" key="7">
    <source>
        <dbReference type="ARBA" id="ARBA00022970"/>
    </source>
</evidence>
<comment type="subcellular location">
    <subcellularLocation>
        <location evidence="1">Cell membrane</location>
        <topology evidence="1">Peripheral membrane protein</topology>
    </subcellularLocation>
</comment>
<feature type="domain" description="ABC transporter" evidence="11">
    <location>
        <begin position="14"/>
        <end position="248"/>
    </location>
</feature>
<dbReference type="CDD" id="cd03262">
    <property type="entry name" value="ABC_HisP_GlnQ"/>
    <property type="match status" value="1"/>
</dbReference>
<evidence type="ECO:0000256" key="2">
    <source>
        <dbReference type="ARBA" id="ARBA00005417"/>
    </source>
</evidence>
<dbReference type="STRING" id="1758689.SGUI_2953"/>
<dbReference type="AlphaFoldDB" id="A0A1B1NG12"/>
<dbReference type="PANTHER" id="PTHR43166:SF9">
    <property type="entry name" value="GLUTAMATE_ASPARTATE IMPORT ATP-BINDING PROTEIN GLTL"/>
    <property type="match status" value="1"/>
</dbReference>
<evidence type="ECO:0000259" key="11">
    <source>
        <dbReference type="PROSITE" id="PS50893"/>
    </source>
</evidence>
<dbReference type="GO" id="GO:0005886">
    <property type="term" value="C:plasma membrane"/>
    <property type="evidence" value="ECO:0007669"/>
    <property type="project" value="UniProtKB-SubCell"/>
</dbReference>
<dbReference type="InterPro" id="IPR017871">
    <property type="entry name" value="ABC_transporter-like_CS"/>
</dbReference>
<comment type="catalytic activity">
    <reaction evidence="10">
        <text>a polar amino acid(out) + ATP + H2O = a polar amino acid(in) + ADP + phosphate + H(+)</text>
        <dbReference type="Rhea" id="RHEA:14673"/>
        <dbReference type="ChEBI" id="CHEBI:15377"/>
        <dbReference type="ChEBI" id="CHEBI:15378"/>
        <dbReference type="ChEBI" id="CHEBI:30616"/>
        <dbReference type="ChEBI" id="CHEBI:43474"/>
        <dbReference type="ChEBI" id="CHEBI:62031"/>
        <dbReference type="ChEBI" id="CHEBI:456216"/>
        <dbReference type="EC" id="7.4.2.1"/>
    </reaction>
    <physiologicalReaction direction="left-to-right" evidence="10">
        <dbReference type="Rhea" id="RHEA:14674"/>
    </physiologicalReaction>
</comment>
<dbReference type="EC" id="7.4.2.1" evidence="9"/>
<dbReference type="SUPFAM" id="SSF52540">
    <property type="entry name" value="P-loop containing nucleoside triphosphate hydrolases"/>
    <property type="match status" value="1"/>
</dbReference>
<keyword evidence="3" id="KW-0813">Transport</keyword>
<dbReference type="GO" id="GO:0016887">
    <property type="term" value="F:ATP hydrolysis activity"/>
    <property type="evidence" value="ECO:0007669"/>
    <property type="project" value="InterPro"/>
</dbReference>
<keyword evidence="4" id="KW-1003">Cell membrane</keyword>